<evidence type="ECO:0000313" key="5">
    <source>
        <dbReference type="EMBL" id="ACK71147.1"/>
    </source>
</evidence>
<accession>B7K7V1</accession>
<evidence type="ECO:0000256" key="3">
    <source>
        <dbReference type="SAM" id="MobiDB-lite"/>
    </source>
</evidence>
<dbReference type="Pfam" id="PF00550">
    <property type="entry name" value="PP-binding"/>
    <property type="match status" value="1"/>
</dbReference>
<evidence type="ECO:0000259" key="4">
    <source>
        <dbReference type="PROSITE" id="PS50075"/>
    </source>
</evidence>
<reference evidence="6" key="1">
    <citation type="journal article" date="2011" name="MBio">
        <title>Novel metabolic attributes of the genus Cyanothece, comprising a group of unicellular nitrogen-fixing Cyanobacteria.</title>
        <authorList>
            <person name="Bandyopadhyay A."/>
            <person name="Elvitigala T."/>
            <person name="Welsh E."/>
            <person name="Stockel J."/>
            <person name="Liberton M."/>
            <person name="Min H."/>
            <person name="Sherman L.A."/>
            <person name="Pakrasi H.B."/>
        </authorList>
    </citation>
    <scope>NUCLEOTIDE SEQUENCE [LARGE SCALE GENOMIC DNA]</scope>
    <source>
        <strain evidence="6">PCC 7424</strain>
    </source>
</reference>
<evidence type="ECO:0000256" key="2">
    <source>
        <dbReference type="ARBA" id="ARBA00022553"/>
    </source>
</evidence>
<proteinExistence type="predicted"/>
<dbReference type="SUPFAM" id="SSF47336">
    <property type="entry name" value="ACP-like"/>
    <property type="match status" value="1"/>
</dbReference>
<dbReference type="PROSITE" id="PS50075">
    <property type="entry name" value="CARRIER"/>
    <property type="match status" value="1"/>
</dbReference>
<dbReference type="STRING" id="65393.PCC7424_2735"/>
<feature type="region of interest" description="Disordered" evidence="3">
    <location>
        <begin position="1"/>
        <end position="22"/>
    </location>
</feature>
<dbReference type="HOGENOM" id="CLU_157807_3_0_3"/>
<dbReference type="InterPro" id="IPR009081">
    <property type="entry name" value="PP-bd_ACP"/>
</dbReference>
<evidence type="ECO:0000313" key="6">
    <source>
        <dbReference type="Proteomes" id="UP000002384"/>
    </source>
</evidence>
<dbReference type="AlphaFoldDB" id="B7K7V1"/>
<dbReference type="EMBL" id="CP001291">
    <property type="protein sequence ID" value="ACK71147.1"/>
    <property type="molecule type" value="Genomic_DNA"/>
</dbReference>
<evidence type="ECO:0000256" key="1">
    <source>
        <dbReference type="ARBA" id="ARBA00022450"/>
    </source>
</evidence>
<dbReference type="SMART" id="SM01294">
    <property type="entry name" value="PKS_PP_betabranch"/>
    <property type="match status" value="1"/>
</dbReference>
<keyword evidence="6" id="KW-1185">Reference proteome</keyword>
<dbReference type="InterPro" id="IPR036736">
    <property type="entry name" value="ACP-like_sf"/>
</dbReference>
<dbReference type="SMART" id="SM00823">
    <property type="entry name" value="PKS_PP"/>
    <property type="match status" value="1"/>
</dbReference>
<dbReference type="GO" id="GO:0031177">
    <property type="term" value="F:phosphopantetheine binding"/>
    <property type="evidence" value="ECO:0007669"/>
    <property type="project" value="InterPro"/>
</dbReference>
<dbReference type="InterPro" id="IPR020806">
    <property type="entry name" value="PKS_PP-bd"/>
</dbReference>
<dbReference type="KEGG" id="cyc:PCC7424_2735"/>
<protein>
    <submittedName>
        <fullName evidence="5">Phosphopantetheine-binding</fullName>
    </submittedName>
</protein>
<dbReference type="RefSeq" id="WP_015954748.1">
    <property type="nucleotide sequence ID" value="NC_011729.1"/>
</dbReference>
<keyword evidence="1" id="KW-0596">Phosphopantetheine</keyword>
<organism evidence="5 6">
    <name type="scientific">Gloeothece citriformis (strain PCC 7424)</name>
    <name type="common">Cyanothece sp. (strain PCC 7424)</name>
    <dbReference type="NCBI Taxonomy" id="65393"/>
    <lineage>
        <taxon>Bacteria</taxon>
        <taxon>Bacillati</taxon>
        <taxon>Cyanobacteriota</taxon>
        <taxon>Cyanophyceae</taxon>
        <taxon>Oscillatoriophycideae</taxon>
        <taxon>Chroococcales</taxon>
        <taxon>Aphanothecaceae</taxon>
        <taxon>Gloeothece</taxon>
        <taxon>Gloeothece citriformis</taxon>
    </lineage>
</organism>
<dbReference type="OrthoDB" id="425617at2"/>
<name>B7K7V1_GLOC7</name>
<dbReference type="Gene3D" id="1.10.1200.10">
    <property type="entry name" value="ACP-like"/>
    <property type="match status" value="1"/>
</dbReference>
<keyword evidence="2" id="KW-0597">Phosphoprotein</keyword>
<sequence length="103" mass="11758">MDHDQSVEPNPPSEKQQQSFKEASEIESWLISYLSTHLNLDPEEIDETIPFERYGLDSESAIVLSGDLQQWLQCDLDPTLLFDYPTIQALAHYLASELSTSEQ</sequence>
<feature type="domain" description="Carrier" evidence="4">
    <location>
        <begin position="21"/>
        <end position="98"/>
    </location>
</feature>
<gene>
    <name evidence="5" type="ordered locus">PCC7424_2735</name>
</gene>
<dbReference type="eggNOG" id="COG0236">
    <property type="taxonomic scope" value="Bacteria"/>
</dbReference>
<dbReference type="Proteomes" id="UP000002384">
    <property type="component" value="Chromosome"/>
</dbReference>